<protein>
    <recommendedName>
        <fullName evidence="2">RNA 2',3'-cyclic phosphodiesterase</fullName>
        <shortName evidence="2">RNA 2',3'-CPDase</shortName>
        <ecNumber evidence="2">3.1.4.58</ecNumber>
    </recommendedName>
</protein>
<dbReference type="InterPro" id="IPR009097">
    <property type="entry name" value="Cyclic_Pdiesterase"/>
</dbReference>
<dbReference type="EC" id="3.1.4.58" evidence="2"/>
<evidence type="ECO:0000313" key="4">
    <source>
        <dbReference type="EMBL" id="SPF75861.1"/>
    </source>
</evidence>
<dbReference type="InterPro" id="IPR004175">
    <property type="entry name" value="RNA_CPDase"/>
</dbReference>
<sequence length="178" mass="19578">MRSFIALPLPDDLADQLERFAARLKLGRPQPFENLHITLAFLGDQPQEALQDLHEVLDATPLPAIHAEFTGLEPLGGKQPSVLGLMVSGVDGVQKQVLSCARRAGITLPHRRFRAHVTLARLPRKPLPDDMTALGHALETHGAVRFPAVQLNTLSMYQSELHPDGARYEVLADYPLTS</sequence>
<dbReference type="PANTHER" id="PTHR35561:SF1">
    <property type="entry name" value="RNA 2',3'-CYCLIC PHOSPHODIESTERASE"/>
    <property type="match status" value="1"/>
</dbReference>
<feature type="active site" description="Proton donor" evidence="2">
    <location>
        <position position="36"/>
    </location>
</feature>
<accession>A0A2R8AII8</accession>
<feature type="active site" description="Proton acceptor" evidence="2">
    <location>
        <position position="116"/>
    </location>
</feature>
<proteinExistence type="inferred from homology"/>
<comment type="function">
    <text evidence="2">Hydrolyzes RNA 2',3'-cyclic phosphodiester to an RNA 2'-phosphomonoester.</text>
</comment>
<evidence type="ECO:0000313" key="5">
    <source>
        <dbReference type="Proteomes" id="UP000244911"/>
    </source>
</evidence>
<evidence type="ECO:0000259" key="3">
    <source>
        <dbReference type="Pfam" id="PF02834"/>
    </source>
</evidence>
<evidence type="ECO:0000256" key="2">
    <source>
        <dbReference type="HAMAP-Rule" id="MF_01940"/>
    </source>
</evidence>
<dbReference type="SUPFAM" id="SSF55144">
    <property type="entry name" value="LigT-like"/>
    <property type="match status" value="1"/>
</dbReference>
<dbReference type="Proteomes" id="UP000244911">
    <property type="component" value="Unassembled WGS sequence"/>
</dbReference>
<organism evidence="4 5">
    <name type="scientific">Aliiroseovarius pelagivivens</name>
    <dbReference type="NCBI Taxonomy" id="1639690"/>
    <lineage>
        <taxon>Bacteria</taxon>
        <taxon>Pseudomonadati</taxon>
        <taxon>Pseudomonadota</taxon>
        <taxon>Alphaproteobacteria</taxon>
        <taxon>Rhodobacterales</taxon>
        <taxon>Paracoccaceae</taxon>
        <taxon>Aliiroseovarius</taxon>
    </lineage>
</organism>
<dbReference type="PANTHER" id="PTHR35561">
    <property type="entry name" value="RNA 2',3'-CYCLIC PHOSPHODIESTERASE"/>
    <property type="match status" value="1"/>
</dbReference>
<dbReference type="AlphaFoldDB" id="A0A2R8AII8"/>
<name>A0A2R8AII8_9RHOB</name>
<gene>
    <name evidence="4" type="primary">thpR</name>
    <name evidence="4" type="ORF">ALP8811_00855</name>
</gene>
<dbReference type="OrthoDB" id="9793819at2"/>
<dbReference type="Pfam" id="PF02834">
    <property type="entry name" value="LigT_PEase"/>
    <property type="match status" value="1"/>
</dbReference>
<comment type="catalytic activity">
    <reaction evidence="2">
        <text>a 3'-end 2',3'-cyclophospho-ribonucleotide-RNA + H2O = a 3'-end 2'-phospho-ribonucleotide-RNA + H(+)</text>
        <dbReference type="Rhea" id="RHEA:11828"/>
        <dbReference type="Rhea" id="RHEA-COMP:10464"/>
        <dbReference type="Rhea" id="RHEA-COMP:17353"/>
        <dbReference type="ChEBI" id="CHEBI:15377"/>
        <dbReference type="ChEBI" id="CHEBI:15378"/>
        <dbReference type="ChEBI" id="CHEBI:83064"/>
        <dbReference type="ChEBI" id="CHEBI:173113"/>
        <dbReference type="EC" id="3.1.4.58"/>
    </reaction>
</comment>
<evidence type="ECO:0000256" key="1">
    <source>
        <dbReference type="ARBA" id="ARBA00022801"/>
    </source>
</evidence>
<comment type="similarity">
    <text evidence="2">Belongs to the 2H phosphoesterase superfamily. ThpR family.</text>
</comment>
<dbReference type="RefSeq" id="WP_108855926.1">
    <property type="nucleotide sequence ID" value="NZ_OMOI01000001.1"/>
</dbReference>
<dbReference type="HAMAP" id="MF_01940">
    <property type="entry name" value="RNA_CPDase"/>
    <property type="match status" value="1"/>
</dbReference>
<dbReference type="Gene3D" id="3.90.1140.10">
    <property type="entry name" value="Cyclic phosphodiesterase"/>
    <property type="match status" value="1"/>
</dbReference>
<reference evidence="4 5" key="1">
    <citation type="submission" date="2018-03" db="EMBL/GenBank/DDBJ databases">
        <authorList>
            <person name="Keele B.F."/>
        </authorList>
    </citation>
    <scope>NUCLEOTIDE SEQUENCE [LARGE SCALE GENOMIC DNA]</scope>
    <source>
        <strain evidence="4 5">CECT 8811</strain>
    </source>
</reference>
<dbReference type="GO" id="GO:0004113">
    <property type="term" value="F:2',3'-cyclic-nucleotide 3'-phosphodiesterase activity"/>
    <property type="evidence" value="ECO:0007669"/>
    <property type="project" value="InterPro"/>
</dbReference>
<keyword evidence="1 2" id="KW-0378">Hydrolase</keyword>
<dbReference type="InterPro" id="IPR014051">
    <property type="entry name" value="Phosphoesterase_HXTX"/>
</dbReference>
<dbReference type="NCBIfam" id="TIGR02258">
    <property type="entry name" value="2_5_ligase"/>
    <property type="match status" value="1"/>
</dbReference>
<dbReference type="EMBL" id="OMOI01000001">
    <property type="protein sequence ID" value="SPF75861.1"/>
    <property type="molecule type" value="Genomic_DNA"/>
</dbReference>
<dbReference type="GO" id="GO:0008664">
    <property type="term" value="F:RNA 2',3'-cyclic 3'-phosphodiesterase activity"/>
    <property type="evidence" value="ECO:0007669"/>
    <property type="project" value="UniProtKB-EC"/>
</dbReference>
<keyword evidence="5" id="KW-1185">Reference proteome</keyword>
<feature type="short sequence motif" description="HXTX 2" evidence="2">
    <location>
        <begin position="116"/>
        <end position="119"/>
    </location>
</feature>
<feature type="domain" description="Phosphoesterase HXTX" evidence="3">
    <location>
        <begin position="7"/>
        <end position="70"/>
    </location>
</feature>
<feature type="short sequence motif" description="HXTX 1" evidence="2">
    <location>
        <begin position="36"/>
        <end position="39"/>
    </location>
</feature>